<dbReference type="Gene3D" id="3.90.1440.10">
    <property type="entry name" value="SecA, preprotein cross-linking domain"/>
    <property type="match status" value="1"/>
</dbReference>
<feature type="binding site" evidence="15">
    <location>
        <position position="515"/>
    </location>
    <ligand>
        <name>ATP</name>
        <dbReference type="ChEBI" id="CHEBI:30616"/>
    </ligand>
</feature>
<evidence type="ECO:0000256" key="12">
    <source>
        <dbReference type="ARBA" id="ARBA00022967"/>
    </source>
</evidence>
<dbReference type="NCBIfam" id="TIGR00963">
    <property type="entry name" value="secA"/>
    <property type="match status" value="1"/>
</dbReference>
<reference evidence="22" key="1">
    <citation type="submission" date="2017-09" db="EMBL/GenBank/DDBJ databases">
        <title>Depth-based differentiation of microbial function through sediment-hosted aquifers and enrichment of novel symbionts in the deep terrestrial subsurface.</title>
        <authorList>
            <person name="Probst A.J."/>
            <person name="Ladd B."/>
            <person name="Jarett J.K."/>
            <person name="Geller-Mcgrath D.E."/>
            <person name="Sieber C.M.K."/>
            <person name="Emerson J.B."/>
            <person name="Anantharaman K."/>
            <person name="Thomas B.C."/>
            <person name="Malmstrom R."/>
            <person name="Stieglmeier M."/>
            <person name="Klingl A."/>
            <person name="Woyke T."/>
            <person name="Ryan C.M."/>
            <person name="Banfield J.F."/>
        </authorList>
    </citation>
    <scope>NUCLEOTIDE SEQUENCE [LARGE SCALE GENOMIC DNA]</scope>
</reference>
<dbReference type="NCBIfam" id="NF009538">
    <property type="entry name" value="PRK12904.1"/>
    <property type="match status" value="1"/>
</dbReference>
<comment type="cofactor">
    <cofactor evidence="1">
        <name>Zn(2+)</name>
        <dbReference type="ChEBI" id="CHEBI:29105"/>
    </cofactor>
</comment>
<evidence type="ECO:0000313" key="21">
    <source>
        <dbReference type="EMBL" id="PIS06157.1"/>
    </source>
</evidence>
<dbReference type="InterPro" id="IPR001650">
    <property type="entry name" value="Helicase_C-like"/>
</dbReference>
<dbReference type="InterPro" id="IPR000185">
    <property type="entry name" value="SecA"/>
</dbReference>
<evidence type="ECO:0000256" key="10">
    <source>
        <dbReference type="ARBA" id="ARBA00022840"/>
    </source>
</evidence>
<dbReference type="GO" id="GO:0043952">
    <property type="term" value="P:protein transport by the Sec complex"/>
    <property type="evidence" value="ECO:0007669"/>
    <property type="project" value="TreeGrafter"/>
</dbReference>
<dbReference type="InterPro" id="IPR014018">
    <property type="entry name" value="SecA_motor_DEAD"/>
</dbReference>
<dbReference type="PROSITE" id="PS51196">
    <property type="entry name" value="SECA_MOTOR_DEAD"/>
    <property type="match status" value="1"/>
</dbReference>
<evidence type="ECO:0000259" key="19">
    <source>
        <dbReference type="PROSITE" id="PS51194"/>
    </source>
</evidence>
<feature type="domain" description="Helicase C-terminal" evidence="19">
    <location>
        <begin position="437"/>
        <end position="607"/>
    </location>
</feature>
<keyword evidence="5 15" id="KW-1003">Cell membrane</keyword>
<dbReference type="GO" id="GO:0031522">
    <property type="term" value="C:cell envelope Sec protein transport complex"/>
    <property type="evidence" value="ECO:0007669"/>
    <property type="project" value="TreeGrafter"/>
</dbReference>
<dbReference type="Pfam" id="PF02810">
    <property type="entry name" value="SEC-C"/>
    <property type="match status" value="1"/>
</dbReference>
<dbReference type="SMART" id="SM00490">
    <property type="entry name" value="HELICc"/>
    <property type="match status" value="1"/>
</dbReference>
<sequence>MSILSRMFPDSNEKVLKEIKVVVDQINDFEVKIKSLTDEELKNQTIKLKAELQNGKTLDDILPEAFATVREAAYRVIGQRHYDVQLISGIALHRGQISEMKTGEGKTLAATAPMYLNALAGQGAHLITVNDYLSRIHADWMGRVYNFLGMTTSCIQQQNISYKFNQDKKSNEGDEVLDVQYLEPCTRKEAYACDVLYGTNNEFGFDYLRDNMVPTLEEKTQRGLYYAIVDEVDSILIDEARTPLIISAPDMESTDKYYQFSKIVNNLSEGPDYNIDEKMKAATLTDEGIEKIEKILGVDNIYTDRGIRDVHHIEQALKAQALFKKDKDYVVKDGEIIIIDEFTGRMMFGRRYGEGLHQAIEAKENVSVQRESVTLATISFQNYFRMYEKLSGMTGTAATEAEEFSKIYKLEVVTVPTNKPTIRRDLNDKIYKNEHGKYQALVAEVKERHQTGQPVLIGTISIEKNEIIADLLTREGIDAQVLNAKHHEKEAHIIAQAGKFNAVTVATNMAGRGVDIILGGYPFDQSEYDKVVAAGGLCVLGTERHESRRIDNQLRGRAGRQGDPGMSQFLLSMDDDLMRVFGSSKMKSIMTTLGLPDDVPIENKIISRSIEQAQKRVEGNNFDIRKHLVEYDDVMNKHRETIYKKRNQILAEDGNNDLNHDNFDLKQVVVEAIYHEIDNVVKFHTNSDLESEWNLDEIYGSINAMFPISMELRKKLEELKAEAGDNQEDNMSRAKIIGYLRKLAVARYDELEKNINLMPSGDSKLKPMRQIEKSILLRTIDTIWIDHLDTMSSLRTGIGLRGYGQRDPLIEYKRESIRLFRLLLSEIDRQVAYSIFKIGMIAPSQMTNTEVPKTNLQFSAPSKESNMKSPMEADSGIQERKVDKIVKDESHFAGDKIGRNDPCPCGSGQKFKKCHGK</sequence>
<evidence type="ECO:0000313" key="22">
    <source>
        <dbReference type="Proteomes" id="UP000229056"/>
    </source>
</evidence>
<evidence type="ECO:0000256" key="15">
    <source>
        <dbReference type="HAMAP-Rule" id="MF_01382"/>
    </source>
</evidence>
<evidence type="ECO:0000256" key="14">
    <source>
        <dbReference type="ARBA" id="ARBA00023136"/>
    </source>
</evidence>
<dbReference type="EC" id="7.4.2.8" evidence="15"/>
<dbReference type="Pfam" id="PF21090">
    <property type="entry name" value="P-loop_SecA"/>
    <property type="match status" value="2"/>
</dbReference>
<feature type="domain" description="Helicase ATP-binding" evidence="18">
    <location>
        <begin position="87"/>
        <end position="268"/>
    </location>
</feature>
<dbReference type="PROSITE" id="PS01312">
    <property type="entry name" value="SECA"/>
    <property type="match status" value="1"/>
</dbReference>
<dbReference type="Gene3D" id="1.10.3060.10">
    <property type="entry name" value="Helical scaffold and wing domains of SecA"/>
    <property type="match status" value="1"/>
</dbReference>
<evidence type="ECO:0000256" key="5">
    <source>
        <dbReference type="ARBA" id="ARBA00022475"/>
    </source>
</evidence>
<dbReference type="PANTHER" id="PTHR30612:SF0">
    <property type="entry name" value="CHLOROPLAST PROTEIN-TRANSPORTING ATPASE"/>
    <property type="match status" value="1"/>
</dbReference>
<keyword evidence="4 15" id="KW-0813">Transport</keyword>
<evidence type="ECO:0000259" key="20">
    <source>
        <dbReference type="PROSITE" id="PS51196"/>
    </source>
</evidence>
<evidence type="ECO:0000256" key="13">
    <source>
        <dbReference type="ARBA" id="ARBA00023010"/>
    </source>
</evidence>
<dbReference type="CDD" id="cd18803">
    <property type="entry name" value="SF2_C_secA"/>
    <property type="match status" value="1"/>
</dbReference>
<accession>A0A2H0W4G5</accession>
<evidence type="ECO:0000256" key="2">
    <source>
        <dbReference type="ARBA" id="ARBA00004170"/>
    </source>
</evidence>
<dbReference type="Gene3D" id="3.40.50.300">
    <property type="entry name" value="P-loop containing nucleotide triphosphate hydrolases"/>
    <property type="match status" value="3"/>
</dbReference>
<dbReference type="InterPro" id="IPR036670">
    <property type="entry name" value="SecA_X-link_sf"/>
</dbReference>
<dbReference type="CDD" id="cd17928">
    <property type="entry name" value="DEXDc_SecA"/>
    <property type="match status" value="1"/>
</dbReference>
<dbReference type="GO" id="GO:0005829">
    <property type="term" value="C:cytosol"/>
    <property type="evidence" value="ECO:0007669"/>
    <property type="project" value="TreeGrafter"/>
</dbReference>
<evidence type="ECO:0000256" key="8">
    <source>
        <dbReference type="ARBA" id="ARBA00022741"/>
    </source>
</evidence>
<dbReference type="Pfam" id="PF01043">
    <property type="entry name" value="SecA_PP_bind"/>
    <property type="match status" value="1"/>
</dbReference>
<evidence type="ECO:0000256" key="4">
    <source>
        <dbReference type="ARBA" id="ARBA00022448"/>
    </source>
</evidence>
<evidence type="ECO:0000259" key="18">
    <source>
        <dbReference type="PROSITE" id="PS51192"/>
    </source>
</evidence>
<keyword evidence="6 15" id="KW-0963">Cytoplasm</keyword>
<dbReference type="AlphaFoldDB" id="A0A2H0W4G5"/>
<keyword evidence="7" id="KW-0479">Metal-binding</keyword>
<keyword evidence="11 15" id="KW-0653">Protein transport</keyword>
<dbReference type="InterPro" id="IPR036266">
    <property type="entry name" value="SecA_Wing/Scaffold_sf"/>
</dbReference>
<feature type="binding site" evidence="15">
    <location>
        <begin position="103"/>
        <end position="107"/>
    </location>
    <ligand>
        <name>ATP</name>
        <dbReference type="ChEBI" id="CHEBI:30616"/>
    </ligand>
</feature>
<dbReference type="SMART" id="SM00957">
    <property type="entry name" value="SecA_DEAD"/>
    <property type="match status" value="1"/>
</dbReference>
<dbReference type="SUPFAM" id="SSF52540">
    <property type="entry name" value="P-loop containing nucleoside triphosphate hydrolases"/>
    <property type="match status" value="2"/>
</dbReference>
<dbReference type="Pfam" id="PF07517">
    <property type="entry name" value="SecA_DEAD"/>
    <property type="match status" value="1"/>
</dbReference>
<dbReference type="Proteomes" id="UP000229056">
    <property type="component" value="Unassembled WGS sequence"/>
</dbReference>
<dbReference type="PROSITE" id="PS51192">
    <property type="entry name" value="HELICASE_ATP_BIND_1"/>
    <property type="match status" value="1"/>
</dbReference>
<dbReference type="InterPro" id="IPR011116">
    <property type="entry name" value="SecA_Wing/Scaffold"/>
</dbReference>
<feature type="region of interest" description="Disordered" evidence="17">
    <location>
        <begin position="860"/>
        <end position="880"/>
    </location>
</feature>
<feature type="binding site" evidence="15">
    <location>
        <position position="85"/>
    </location>
    <ligand>
        <name>ATP</name>
        <dbReference type="ChEBI" id="CHEBI:30616"/>
    </ligand>
</feature>
<dbReference type="GO" id="GO:0005524">
    <property type="term" value="F:ATP binding"/>
    <property type="evidence" value="ECO:0007669"/>
    <property type="project" value="UniProtKB-UniRule"/>
</dbReference>
<comment type="caution">
    <text evidence="21">The sequence shown here is derived from an EMBL/GenBank/DDBJ whole genome shotgun (WGS) entry which is preliminary data.</text>
</comment>
<dbReference type="GO" id="GO:0005886">
    <property type="term" value="C:plasma membrane"/>
    <property type="evidence" value="ECO:0007669"/>
    <property type="project" value="UniProtKB-SubCell"/>
</dbReference>
<dbReference type="SUPFAM" id="SSF81886">
    <property type="entry name" value="Helical scaffold and wing domains of SecA"/>
    <property type="match status" value="1"/>
</dbReference>
<protein>
    <recommendedName>
        <fullName evidence="15 16">Protein translocase subunit SecA</fullName>
        <ecNumber evidence="15">7.4.2.8</ecNumber>
    </recommendedName>
</protein>
<dbReference type="PROSITE" id="PS51194">
    <property type="entry name" value="HELICASE_CTER"/>
    <property type="match status" value="1"/>
</dbReference>
<dbReference type="InterPro" id="IPR044722">
    <property type="entry name" value="SecA_SF2_C"/>
</dbReference>
<dbReference type="InterPro" id="IPR004027">
    <property type="entry name" value="SEC_C_motif"/>
</dbReference>
<dbReference type="PANTHER" id="PTHR30612">
    <property type="entry name" value="SECA INNER MEMBRANE COMPONENT OF SEC PROTEIN SECRETION SYSTEM"/>
    <property type="match status" value="1"/>
</dbReference>
<keyword evidence="13 15" id="KW-0811">Translocation</keyword>
<dbReference type="FunFam" id="3.90.1440.10:FF:000002">
    <property type="entry name" value="Protein translocase subunit SecA"/>
    <property type="match status" value="1"/>
</dbReference>
<comment type="catalytic activity">
    <reaction evidence="15">
        <text>ATP + H2O + cellular proteinSide 1 = ADP + phosphate + cellular proteinSide 2.</text>
        <dbReference type="EC" id="7.4.2.8"/>
    </reaction>
</comment>
<dbReference type="GO" id="GO:0006605">
    <property type="term" value="P:protein targeting"/>
    <property type="evidence" value="ECO:0007669"/>
    <property type="project" value="UniProtKB-UniRule"/>
</dbReference>
<dbReference type="GO" id="GO:0017038">
    <property type="term" value="P:protein import"/>
    <property type="evidence" value="ECO:0007669"/>
    <property type="project" value="InterPro"/>
</dbReference>
<evidence type="ECO:0000256" key="3">
    <source>
        <dbReference type="ARBA" id="ARBA00007650"/>
    </source>
</evidence>
<dbReference type="PRINTS" id="PR00906">
    <property type="entry name" value="SECA"/>
</dbReference>
<comment type="subcellular location">
    <subcellularLocation>
        <location evidence="15">Cell membrane</location>
        <topology evidence="15">Peripheral membrane protein</topology>
        <orientation evidence="15">Cytoplasmic side</orientation>
    </subcellularLocation>
    <subcellularLocation>
        <location evidence="15">Cytoplasm</location>
    </subcellularLocation>
    <subcellularLocation>
        <location evidence="2">Membrane</location>
        <topology evidence="2">Peripheral membrane protein</topology>
    </subcellularLocation>
    <text evidence="15">Distribution is 50-50.</text>
</comment>
<comment type="subunit">
    <text evidence="15">Monomer and homodimer. Part of the essential Sec protein translocation apparatus which comprises SecA, SecYEG and auxiliary proteins SecDF. Other proteins may also be involved.</text>
</comment>
<evidence type="ECO:0000256" key="6">
    <source>
        <dbReference type="ARBA" id="ARBA00022490"/>
    </source>
</evidence>
<comment type="similarity">
    <text evidence="3 15 16">Belongs to the SecA family.</text>
</comment>
<dbReference type="InterPro" id="IPR011130">
    <property type="entry name" value="SecA_preprotein_X-link_dom"/>
</dbReference>
<dbReference type="SMART" id="SM00958">
    <property type="entry name" value="SecA_PP_bind"/>
    <property type="match status" value="1"/>
</dbReference>
<dbReference type="EMBL" id="PEZY01000005">
    <property type="protein sequence ID" value="PIS06157.1"/>
    <property type="molecule type" value="Genomic_DNA"/>
</dbReference>
<proteinExistence type="inferred from homology"/>
<evidence type="ECO:0000256" key="9">
    <source>
        <dbReference type="ARBA" id="ARBA00022833"/>
    </source>
</evidence>
<keyword evidence="14 15" id="KW-0472">Membrane</keyword>
<dbReference type="GO" id="GO:0008564">
    <property type="term" value="F:protein-exporting ATPase activity"/>
    <property type="evidence" value="ECO:0007669"/>
    <property type="project" value="UniProtKB-EC"/>
</dbReference>
<dbReference type="SUPFAM" id="SSF81767">
    <property type="entry name" value="Pre-protein crosslinking domain of SecA"/>
    <property type="match status" value="1"/>
</dbReference>
<comment type="function">
    <text evidence="15">Part of the Sec protein translocase complex. Interacts with the SecYEG preprotein conducting channel. Has a central role in coupling the hydrolysis of ATP to the transfer of proteins into and across the cell membrane, serving as an ATP-driven molecular motor driving the stepwise translocation of polypeptide chains across the membrane.</text>
</comment>
<dbReference type="GO" id="GO:0046872">
    <property type="term" value="F:metal ion binding"/>
    <property type="evidence" value="ECO:0007669"/>
    <property type="project" value="UniProtKB-KW"/>
</dbReference>
<evidence type="ECO:0000256" key="11">
    <source>
        <dbReference type="ARBA" id="ARBA00022927"/>
    </source>
</evidence>
<dbReference type="HAMAP" id="MF_01382">
    <property type="entry name" value="SecA"/>
    <property type="match status" value="1"/>
</dbReference>
<dbReference type="InterPro" id="IPR011115">
    <property type="entry name" value="SecA_DEAD"/>
</dbReference>
<dbReference type="Pfam" id="PF07516">
    <property type="entry name" value="SecA_SW"/>
    <property type="match status" value="1"/>
</dbReference>
<evidence type="ECO:0000256" key="17">
    <source>
        <dbReference type="SAM" id="MobiDB-lite"/>
    </source>
</evidence>
<dbReference type="InterPro" id="IPR020937">
    <property type="entry name" value="SecA_CS"/>
</dbReference>
<organism evidence="21 22">
    <name type="scientific">Candidatus Buchananbacteria bacterium CG10_big_fil_rev_8_21_14_0_10_33_19</name>
    <dbReference type="NCBI Taxonomy" id="1974525"/>
    <lineage>
        <taxon>Bacteria</taxon>
        <taxon>Candidatus Buchananiibacteriota</taxon>
    </lineage>
</organism>
<evidence type="ECO:0000256" key="7">
    <source>
        <dbReference type="ARBA" id="ARBA00022723"/>
    </source>
</evidence>
<keyword evidence="9" id="KW-0862">Zinc</keyword>
<gene>
    <name evidence="15" type="primary">secA</name>
    <name evidence="21" type="ORF">COT80_01130</name>
</gene>
<evidence type="ECO:0000256" key="1">
    <source>
        <dbReference type="ARBA" id="ARBA00001947"/>
    </source>
</evidence>
<feature type="domain" description="SecA family profile" evidence="20">
    <location>
        <begin position="1"/>
        <end position="602"/>
    </location>
</feature>
<dbReference type="NCBIfam" id="NF006630">
    <property type="entry name" value="PRK09200.1"/>
    <property type="match status" value="1"/>
</dbReference>
<evidence type="ECO:0000256" key="16">
    <source>
        <dbReference type="RuleBase" id="RU003874"/>
    </source>
</evidence>
<keyword evidence="10 15" id="KW-0067">ATP-binding</keyword>
<dbReference type="GO" id="GO:0065002">
    <property type="term" value="P:intracellular protein transmembrane transport"/>
    <property type="evidence" value="ECO:0007669"/>
    <property type="project" value="UniProtKB-UniRule"/>
</dbReference>
<dbReference type="InterPro" id="IPR027417">
    <property type="entry name" value="P-loop_NTPase"/>
</dbReference>
<dbReference type="FunFam" id="3.40.50.300:FF:000429">
    <property type="entry name" value="Preprotein translocase subunit SecA"/>
    <property type="match status" value="1"/>
</dbReference>
<name>A0A2H0W4G5_9BACT</name>
<keyword evidence="8 15" id="KW-0547">Nucleotide-binding</keyword>
<dbReference type="InterPro" id="IPR014001">
    <property type="entry name" value="Helicase_ATP-bd"/>
</dbReference>
<keyword evidence="12 15" id="KW-1278">Translocase</keyword>